<sequence>MTSDKDLRLLVTSGDGPRECRRAVHLILGQMRKEAARRTLTFDETLSDPDAQDPPSAIVRLSGEAAEVFAKRWVGTVQWIAQSPFRPHHKRRNWFVGVFRVSAEDAVSTELDPKELKFETFRAGGPGGQHQNTTDSAVRLTHLPSGIAVISRDERSQHRNKQAALRRLADRLYLQKEIADARSKASENILHKRLERGNAVLCFKGEKFVES</sequence>
<evidence type="ECO:0000259" key="2">
    <source>
        <dbReference type="Pfam" id="PF00472"/>
    </source>
</evidence>
<evidence type="ECO:0000313" key="4">
    <source>
        <dbReference type="Proteomes" id="UP000598467"/>
    </source>
</evidence>
<comment type="similarity">
    <text evidence="1">Belongs to the prokaryotic/mitochondrial release factor family.</text>
</comment>
<dbReference type="InterPro" id="IPR000352">
    <property type="entry name" value="Pep_chain_release_fac_I"/>
</dbReference>
<dbReference type="AlphaFoldDB" id="A0A926NT09"/>
<reference evidence="3" key="1">
    <citation type="submission" date="2020-05" db="EMBL/GenBank/DDBJ databases">
        <title>Identification of trans-AT polyketide cluster in two marine bacteria, producers of a novel glutaramide-containing polyketide sesbanimide D and analogs.</title>
        <authorList>
            <person name="Kacar D."/>
            <person name="Rodriguez P."/>
            <person name="Canedo L."/>
            <person name="Gonzalez E."/>
            <person name="Galan B."/>
            <person name="De La Calle F."/>
            <person name="Garcia J.L."/>
        </authorList>
    </citation>
    <scope>NUCLEOTIDE SEQUENCE</scope>
    <source>
        <strain evidence="3">PHM038</strain>
    </source>
</reference>
<dbReference type="Proteomes" id="UP000598467">
    <property type="component" value="Unassembled WGS sequence"/>
</dbReference>
<comment type="caution">
    <text evidence="3">The sequence shown here is derived from an EMBL/GenBank/DDBJ whole genome shotgun (WGS) entry which is preliminary data.</text>
</comment>
<proteinExistence type="inferred from homology"/>
<dbReference type="InterPro" id="IPR017509">
    <property type="entry name" value="PrfH"/>
</dbReference>
<gene>
    <name evidence="3" type="ORF">HK439_11380</name>
</gene>
<accession>A0A926NT09</accession>
<name>A0A926NT09_9HYPH</name>
<protein>
    <submittedName>
        <fullName evidence="3">Peptide chain release factor H</fullName>
    </submittedName>
</protein>
<dbReference type="RefSeq" id="WP_190291621.1">
    <property type="nucleotide sequence ID" value="NZ_JABFCZ010000011.1"/>
</dbReference>
<dbReference type="NCBIfam" id="TIGR03072">
    <property type="entry name" value="release_prfH"/>
    <property type="match status" value="1"/>
</dbReference>
<feature type="domain" description="Prokaryotic-type class I peptide chain release factors" evidence="2">
    <location>
        <begin position="107"/>
        <end position="189"/>
    </location>
</feature>
<dbReference type="InterPro" id="IPR050057">
    <property type="entry name" value="Prokaryotic/Mito_RF"/>
</dbReference>
<dbReference type="Gene3D" id="3.30.70.1660">
    <property type="match status" value="1"/>
</dbReference>
<evidence type="ECO:0000313" key="3">
    <source>
        <dbReference type="EMBL" id="MBD1546867.1"/>
    </source>
</evidence>
<dbReference type="Pfam" id="PF00472">
    <property type="entry name" value="RF-1"/>
    <property type="match status" value="1"/>
</dbReference>
<organism evidence="3 4">
    <name type="scientific">Roseibium aggregatum</name>
    <dbReference type="NCBI Taxonomy" id="187304"/>
    <lineage>
        <taxon>Bacteria</taxon>
        <taxon>Pseudomonadati</taxon>
        <taxon>Pseudomonadota</taxon>
        <taxon>Alphaproteobacteria</taxon>
        <taxon>Hyphomicrobiales</taxon>
        <taxon>Stappiaceae</taxon>
        <taxon>Roseibium</taxon>
    </lineage>
</organism>
<dbReference type="GO" id="GO:0003747">
    <property type="term" value="F:translation release factor activity"/>
    <property type="evidence" value="ECO:0007669"/>
    <property type="project" value="InterPro"/>
</dbReference>
<dbReference type="PANTHER" id="PTHR43804:SF9">
    <property type="entry name" value="PEPTIDE CHAIN RELEASE FACTOR HOMOLOG-RELATED"/>
    <property type="match status" value="1"/>
</dbReference>
<dbReference type="Gene3D" id="3.30.160.20">
    <property type="match status" value="1"/>
</dbReference>
<dbReference type="PANTHER" id="PTHR43804">
    <property type="entry name" value="LD18447P"/>
    <property type="match status" value="1"/>
</dbReference>
<dbReference type="SUPFAM" id="SSF75620">
    <property type="entry name" value="Release factor"/>
    <property type="match status" value="1"/>
</dbReference>
<evidence type="ECO:0000256" key="1">
    <source>
        <dbReference type="ARBA" id="ARBA00010835"/>
    </source>
</evidence>
<dbReference type="InterPro" id="IPR045853">
    <property type="entry name" value="Pep_chain_release_fac_I_sf"/>
</dbReference>
<dbReference type="EMBL" id="JABFCZ010000011">
    <property type="protein sequence ID" value="MBD1546867.1"/>
    <property type="molecule type" value="Genomic_DNA"/>
</dbReference>